<reference evidence="1 2" key="1">
    <citation type="submission" date="2018-05" db="EMBL/GenBank/DDBJ databases">
        <title>Genomic Encyclopedia of Type Strains, Phase IV (KMG-IV): sequencing the most valuable type-strain genomes for metagenomic binning, comparative biology and taxonomic classification.</title>
        <authorList>
            <person name="Goeker M."/>
        </authorList>
    </citation>
    <scope>NUCLEOTIDE SEQUENCE [LARGE SCALE GENOMIC DNA]</scope>
    <source>
        <strain evidence="1 2">DSM 44717</strain>
    </source>
</reference>
<comment type="caution">
    <text evidence="1">The sequence shown here is derived from an EMBL/GenBank/DDBJ whole genome shotgun (WGS) entry which is preliminary data.</text>
</comment>
<dbReference type="RefSeq" id="WP_110037612.1">
    <property type="nucleotide sequence ID" value="NZ_QGTL01000004.1"/>
</dbReference>
<dbReference type="Proteomes" id="UP000246410">
    <property type="component" value="Unassembled WGS sequence"/>
</dbReference>
<organism evidence="1 2">
    <name type="scientific">Nocardia neocaledoniensis</name>
    <dbReference type="NCBI Taxonomy" id="236511"/>
    <lineage>
        <taxon>Bacteria</taxon>
        <taxon>Bacillati</taxon>
        <taxon>Actinomycetota</taxon>
        <taxon>Actinomycetes</taxon>
        <taxon>Mycobacteriales</taxon>
        <taxon>Nocardiaceae</taxon>
        <taxon>Nocardia</taxon>
    </lineage>
</organism>
<accession>A0A317NLR4</accession>
<dbReference type="AlphaFoldDB" id="A0A317NLR4"/>
<gene>
    <name evidence="1" type="ORF">DFR69_10418</name>
</gene>
<sequence>MTTVSAFPCDTVSLSGSVTAPGVDLGAPPPGAVLSVLDESAPPRWGAPGSADWAAGLFSSVGSDT</sequence>
<keyword evidence="2" id="KW-1185">Reference proteome</keyword>
<proteinExistence type="predicted"/>
<name>A0A317NLR4_9NOCA</name>
<dbReference type="EMBL" id="QGTL01000004">
    <property type="protein sequence ID" value="PWV75917.1"/>
    <property type="molecule type" value="Genomic_DNA"/>
</dbReference>
<protein>
    <submittedName>
        <fullName evidence="1">Uncharacterized protein</fullName>
    </submittedName>
</protein>
<evidence type="ECO:0000313" key="1">
    <source>
        <dbReference type="EMBL" id="PWV75917.1"/>
    </source>
</evidence>
<evidence type="ECO:0000313" key="2">
    <source>
        <dbReference type="Proteomes" id="UP000246410"/>
    </source>
</evidence>